<evidence type="ECO:0000313" key="2">
    <source>
        <dbReference type="Proteomes" id="UP001500839"/>
    </source>
</evidence>
<gene>
    <name evidence="1" type="ORF">GCM10023353_08190</name>
</gene>
<evidence type="ECO:0000313" key="1">
    <source>
        <dbReference type="EMBL" id="GAA4807168.1"/>
    </source>
</evidence>
<name>A0ABP9CDF5_9ACTN</name>
<dbReference type="Proteomes" id="UP001500839">
    <property type="component" value="Unassembled WGS sequence"/>
</dbReference>
<accession>A0ABP9CDF5</accession>
<dbReference type="EMBL" id="BAABKQ010000001">
    <property type="protein sequence ID" value="GAA4807168.1"/>
    <property type="molecule type" value="Genomic_DNA"/>
</dbReference>
<organism evidence="1 2">
    <name type="scientific">Tomitella cavernea</name>
    <dbReference type="NCBI Taxonomy" id="1387982"/>
    <lineage>
        <taxon>Bacteria</taxon>
        <taxon>Bacillati</taxon>
        <taxon>Actinomycetota</taxon>
        <taxon>Actinomycetes</taxon>
        <taxon>Mycobacteriales</taxon>
        <taxon>Tomitella</taxon>
    </lineage>
</organism>
<sequence>MGKQLIEVRTDLRTKFHRLGRWDVGYGLAHVALLLSEHLHTVYIPASAHCGDAPPRATHHELDYLWSSGAVQIIHDGLEADRVQKAETVKSSPAAMESIRVCFWNRADRLNCGECEKCVRTAINLRIAGALPLCTALPPINPIRALTRIPADDPSTVYFLKENLGALQNSDRDDPELESALESALHRSALQKATARSWYIFTVVKVLGLTLREKAYQAIIARRGDTD</sequence>
<proteinExistence type="predicted"/>
<reference evidence="2" key="1">
    <citation type="journal article" date="2019" name="Int. J. Syst. Evol. Microbiol.">
        <title>The Global Catalogue of Microorganisms (GCM) 10K type strain sequencing project: providing services to taxonomists for standard genome sequencing and annotation.</title>
        <authorList>
            <consortium name="The Broad Institute Genomics Platform"/>
            <consortium name="The Broad Institute Genome Sequencing Center for Infectious Disease"/>
            <person name="Wu L."/>
            <person name="Ma J."/>
        </authorList>
    </citation>
    <scope>NUCLEOTIDE SEQUENCE [LARGE SCALE GENOMIC DNA]</scope>
    <source>
        <strain evidence="2">JCM 18542</strain>
    </source>
</reference>
<protein>
    <submittedName>
        <fullName evidence="1">Uncharacterized protein</fullName>
    </submittedName>
</protein>
<comment type="caution">
    <text evidence="1">The sequence shown here is derived from an EMBL/GenBank/DDBJ whole genome shotgun (WGS) entry which is preliminary data.</text>
</comment>
<keyword evidence="2" id="KW-1185">Reference proteome</keyword>